<protein>
    <submittedName>
        <fullName evidence="2">Uncharacterized protein</fullName>
    </submittedName>
</protein>
<name>A0A090QL15_9FLAO</name>
<organism evidence="2 3">
    <name type="scientific">Nonlabens tegetincola</name>
    <dbReference type="NCBI Taxonomy" id="323273"/>
    <lineage>
        <taxon>Bacteria</taxon>
        <taxon>Pseudomonadati</taxon>
        <taxon>Bacteroidota</taxon>
        <taxon>Flavobacteriia</taxon>
        <taxon>Flavobacteriales</taxon>
        <taxon>Flavobacteriaceae</taxon>
        <taxon>Nonlabens</taxon>
    </lineage>
</organism>
<dbReference type="AlphaFoldDB" id="A0A090QL15"/>
<feature type="signal peptide" evidence="1">
    <location>
        <begin position="1"/>
        <end position="20"/>
    </location>
</feature>
<proteinExistence type="predicted"/>
<accession>A0A090QL15</accession>
<dbReference type="STRING" id="319236.BST91_09020"/>
<dbReference type="eggNOG" id="ENOG5032HUZ">
    <property type="taxonomic scope" value="Bacteria"/>
</dbReference>
<dbReference type="RefSeq" id="WP_042277395.1">
    <property type="nucleotide sequence ID" value="NZ_BBML01000002.1"/>
</dbReference>
<dbReference type="EMBL" id="BBML01000002">
    <property type="protein sequence ID" value="GAK96221.1"/>
    <property type="molecule type" value="Genomic_DNA"/>
</dbReference>
<keyword evidence="1" id="KW-0732">Signal</keyword>
<reference evidence="2" key="1">
    <citation type="journal article" date="2014" name="Genome Announc.">
        <title>Draft Genome Sequences of Marine Flavobacterium Nonlabens Strains NR17, NR24, NR27, NR32, NR33, and Ara13.</title>
        <authorList>
            <person name="Nakanishi M."/>
            <person name="Meirelles P."/>
            <person name="Suzuki R."/>
            <person name="Takatani N."/>
            <person name="Mino S."/>
            <person name="Suda W."/>
            <person name="Oshima K."/>
            <person name="Hattori M."/>
            <person name="Ohkuma M."/>
            <person name="Hosokawa M."/>
            <person name="Miyashita K."/>
            <person name="Thompson F.L."/>
            <person name="Niwa A."/>
            <person name="Sawabe T."/>
            <person name="Sawabe T."/>
        </authorList>
    </citation>
    <scope>NUCLEOTIDE SEQUENCE [LARGE SCALE GENOMIC DNA]</scope>
    <source>
        <strain evidence="2">JCM 19294</strain>
    </source>
</reference>
<evidence type="ECO:0000256" key="1">
    <source>
        <dbReference type="SAM" id="SignalP"/>
    </source>
</evidence>
<dbReference type="Proteomes" id="UP000029221">
    <property type="component" value="Unassembled WGS sequence"/>
</dbReference>
<evidence type="ECO:0000313" key="3">
    <source>
        <dbReference type="Proteomes" id="UP000029221"/>
    </source>
</evidence>
<feature type="chain" id="PRO_5001861849" evidence="1">
    <location>
        <begin position="21"/>
        <end position="404"/>
    </location>
</feature>
<comment type="caution">
    <text evidence="2">The sequence shown here is derived from an EMBL/GenBank/DDBJ whole genome shotgun (WGS) entry which is preliminary data.</text>
</comment>
<sequence length="404" mass="45975">MKKTVITAAVFMVVTALAMAGNEVINAKIKDGVYTSDHGDIHILNSRSNKKTVGLYKGVGHLLLSNFTISGRGRVYTGSFSNGKKIGQVSFTPQSNQAWKGDWKWKTTTGRNKWDGKWDGTFKTSSKLKGLHMWNTFKTDFGTLDLIHNPEGKVAGFLYKDGQEYFVHGGFSGGSQMKFYAYISNSEDIIKTSGPFDIVMDWDYGLYGTITSKGRQYTNIRGSENGQTVNITLQTIKNYKNRGLMHGEERGKVTISASLFDEKGRHWTHTLYKDQSNITYKENKEKQVDKQYSNLVNYYNGGKGYYKNPILNLNFTHKRLRSISNASDRLVAHSIPMKDILDYLTYKRNSNSFQNASDGRKKISNSDHTFWLSESNGKRKVRGYAFIKYGNNDKWAYFYTIQLN</sequence>
<evidence type="ECO:0000313" key="2">
    <source>
        <dbReference type="EMBL" id="GAK96221.1"/>
    </source>
</evidence>
<gene>
    <name evidence="2" type="ORF">JCM19294_1734</name>
</gene>
<keyword evidence="3" id="KW-1185">Reference proteome</keyword>